<accession>A0A8S0VTA4</accession>
<organism evidence="1 2">
    <name type="scientific">Cyclocybe aegerita</name>
    <name type="common">Black poplar mushroom</name>
    <name type="synonym">Agrocybe aegerita</name>
    <dbReference type="NCBI Taxonomy" id="1973307"/>
    <lineage>
        <taxon>Eukaryota</taxon>
        <taxon>Fungi</taxon>
        <taxon>Dikarya</taxon>
        <taxon>Basidiomycota</taxon>
        <taxon>Agaricomycotina</taxon>
        <taxon>Agaricomycetes</taxon>
        <taxon>Agaricomycetidae</taxon>
        <taxon>Agaricales</taxon>
        <taxon>Agaricineae</taxon>
        <taxon>Bolbitiaceae</taxon>
        <taxon>Cyclocybe</taxon>
    </lineage>
</organism>
<evidence type="ECO:0000313" key="1">
    <source>
        <dbReference type="EMBL" id="CAA7268409.1"/>
    </source>
</evidence>
<comment type="caution">
    <text evidence="1">The sequence shown here is derived from an EMBL/GenBank/DDBJ whole genome shotgun (WGS) entry which is preliminary data.</text>
</comment>
<proteinExistence type="predicted"/>
<evidence type="ECO:0008006" key="3">
    <source>
        <dbReference type="Google" id="ProtNLM"/>
    </source>
</evidence>
<dbReference type="Gene3D" id="3.80.10.10">
    <property type="entry name" value="Ribonuclease Inhibitor"/>
    <property type="match status" value="1"/>
</dbReference>
<protein>
    <recommendedName>
        <fullName evidence="3">F-box domain-containing protein</fullName>
    </recommendedName>
</protein>
<dbReference type="Proteomes" id="UP000467700">
    <property type="component" value="Unassembled WGS sequence"/>
</dbReference>
<sequence>MSLPAKIWHHISTFVPLSDLKELYAVNQAFFDISMNARYRELRFEQLNKFVFHQLESLRNREIASRVRSFHLSPRVIRDQLELEYENEEAAALRLQETQKPPSRLRRIARRLFGRFNRPDEDEHRGSNDSTRTTPILDAISNVIPLMTNVQHYSVKWSRFDDFSAPYAGLVWQLFSSNVVDLELAISASQASQLMTMLSVPIPQLESLAIDLLIDTPFLKCQVALGRLVSAVRGTLKKLRVHSNPFLPLSTLFSHMPELPRLVDLQICISGPGMHMDDVALALVKRQAAHLQKLYLSSFKLGFSQAKTSFCLDEVVMPYLHSLDIVPELLNCPEAQLSTFFSTHASTLKHFCIQGFWPMDGPQTVLESLGHRNPHHSLTRLSLYIPFQAKVLDRLATIFFRLDSLWLRIGKVSSNSQDTQVIPSDSFPDINFVLESQSSHFLLQDMGQYESFERWKLRNIMIKRYSCCGDLILWGLMRLCAHYIPSITSFAENGDTLIPDPPNLKPRRGPATCSDVFCRYGKDN</sequence>
<gene>
    <name evidence="1" type="ORF">AAE3_LOCUS10752</name>
</gene>
<dbReference type="OrthoDB" id="3071584at2759"/>
<dbReference type="InterPro" id="IPR032675">
    <property type="entry name" value="LRR_dom_sf"/>
</dbReference>
<dbReference type="AlphaFoldDB" id="A0A8S0VTA4"/>
<reference evidence="1 2" key="1">
    <citation type="submission" date="2020-01" db="EMBL/GenBank/DDBJ databases">
        <authorList>
            <person name="Gupta K D."/>
        </authorList>
    </citation>
    <scope>NUCLEOTIDE SEQUENCE [LARGE SCALE GENOMIC DNA]</scope>
</reference>
<name>A0A8S0VTA4_CYCAE</name>
<dbReference type="EMBL" id="CACVBS010000068">
    <property type="protein sequence ID" value="CAA7268409.1"/>
    <property type="molecule type" value="Genomic_DNA"/>
</dbReference>
<keyword evidence="2" id="KW-1185">Reference proteome</keyword>
<evidence type="ECO:0000313" key="2">
    <source>
        <dbReference type="Proteomes" id="UP000467700"/>
    </source>
</evidence>